<feature type="region of interest" description="Disordered" evidence="6">
    <location>
        <begin position="92"/>
        <end position="130"/>
    </location>
</feature>
<evidence type="ECO:0000313" key="8">
    <source>
        <dbReference type="EMBL" id="KAJ5450123.1"/>
    </source>
</evidence>
<keyword evidence="2" id="KW-0805">Transcription regulation</keyword>
<keyword evidence="1" id="KW-0479">Metal-binding</keyword>
<sequence length="720" mass="80776">MDLWSDSNGPPRKKMRKGTKSCVECRRRKIRCTYHPDRPETCNECRLRGSTCIDQEHNSDDPGSAPGSNQGDQRYSLRERVAHLETVVQELSKRLDQPSANNTPSLNRPQTEATPPATESDQLGPSSDQIQSAPVMQLFDNYLLSRHEDSDSNDRFAGSKDTSPKARAVRAELVSLLPPPSDIRTVIAETSHLWCLWDEHFPELLARFDFPLELGESTVAPAEIAKSVVCLAISVIHLLPEFSFSSLQQPFDPQEFSARCTAAVDRLVVRDDDFAATLPGIEAQMLLSKYHLNEGRLRKAWLINRRAIEFAHLAGMHLSTRTPRPSDTLFERRLRIWCSLNTADRSLSLILGLPYGVSESFFSPQVERRLDMGVSAPEQYLLRIGVITGHMVDRNQNSADMCLETTLRLDRELMDAWKALPNSFYGTAPGPNEEREQFHARIPLQFMPKVLRALLHMPFLLKYPHDQRFSFCHREAIQSARDALVLYKVLRSMTRSYLCQMIDFFAFTMSMLLIVYLHGHFDESPASYQQQDEQDWKLVGEVIEILRQAATKRGGSVAAESANILGAIFHTRSQIRNWTSSATCKVTVPYFGTITVGAGTKLLRPNNREQDDTTPNSMPPAASSSKPDPCPLYTPPMSDIDGSSTTHTMGTSNTRSPMLGTEAGYPIQPLPQGEDTSSTTLAGLESNTFTGLFDDFGQFTWPNPAVDLGLDYGWNLNWSE</sequence>
<dbReference type="PANTHER" id="PTHR47840">
    <property type="entry name" value="ZN(II)2CYS6 TRANSCRIPTION FACTOR (EUROFUNG)-RELATED"/>
    <property type="match status" value="1"/>
</dbReference>
<gene>
    <name evidence="8" type="ORF">N7458_006572</name>
</gene>
<protein>
    <recommendedName>
        <fullName evidence="7">Zn(2)-C6 fungal-type domain-containing protein</fullName>
    </recommendedName>
</protein>
<feature type="compositionally biased region" description="Polar residues" evidence="6">
    <location>
        <begin position="641"/>
        <end position="656"/>
    </location>
</feature>
<dbReference type="SMART" id="SM00906">
    <property type="entry name" value="Fungal_trans"/>
    <property type="match status" value="1"/>
</dbReference>
<dbReference type="PROSITE" id="PS50048">
    <property type="entry name" value="ZN2_CY6_FUNGAL_2"/>
    <property type="match status" value="1"/>
</dbReference>
<dbReference type="SUPFAM" id="SSF57701">
    <property type="entry name" value="Zn2/Cys6 DNA-binding domain"/>
    <property type="match status" value="1"/>
</dbReference>
<feature type="compositionally biased region" description="Polar residues" evidence="6">
    <location>
        <begin position="98"/>
        <end position="130"/>
    </location>
</feature>
<dbReference type="Pfam" id="PF04082">
    <property type="entry name" value="Fungal_trans"/>
    <property type="match status" value="1"/>
</dbReference>
<dbReference type="AlphaFoldDB" id="A0AAD6C4K6"/>
<keyword evidence="9" id="KW-1185">Reference proteome</keyword>
<feature type="region of interest" description="Disordered" evidence="6">
    <location>
        <begin position="53"/>
        <end position="74"/>
    </location>
</feature>
<dbReference type="GO" id="GO:0008270">
    <property type="term" value="F:zinc ion binding"/>
    <property type="evidence" value="ECO:0007669"/>
    <property type="project" value="InterPro"/>
</dbReference>
<feature type="domain" description="Zn(2)-C6 fungal-type" evidence="7">
    <location>
        <begin position="21"/>
        <end position="52"/>
    </location>
</feature>
<name>A0AAD6C4K6_9EURO</name>
<keyword evidence="4" id="KW-0804">Transcription</keyword>
<dbReference type="SMART" id="SM00066">
    <property type="entry name" value="GAL4"/>
    <property type="match status" value="1"/>
</dbReference>
<dbReference type="GO" id="GO:0006351">
    <property type="term" value="P:DNA-templated transcription"/>
    <property type="evidence" value="ECO:0007669"/>
    <property type="project" value="InterPro"/>
</dbReference>
<dbReference type="RefSeq" id="XP_056765658.1">
    <property type="nucleotide sequence ID" value="XM_056909954.1"/>
</dbReference>
<evidence type="ECO:0000256" key="4">
    <source>
        <dbReference type="ARBA" id="ARBA00023163"/>
    </source>
</evidence>
<accession>A0AAD6C4K6</accession>
<dbReference type="GO" id="GO:0000981">
    <property type="term" value="F:DNA-binding transcription factor activity, RNA polymerase II-specific"/>
    <property type="evidence" value="ECO:0007669"/>
    <property type="project" value="InterPro"/>
</dbReference>
<dbReference type="GO" id="GO:0003677">
    <property type="term" value="F:DNA binding"/>
    <property type="evidence" value="ECO:0007669"/>
    <property type="project" value="UniProtKB-KW"/>
</dbReference>
<dbReference type="Proteomes" id="UP001213681">
    <property type="component" value="Unassembled WGS sequence"/>
</dbReference>
<dbReference type="InterPro" id="IPR036864">
    <property type="entry name" value="Zn2-C6_fun-type_DNA-bd_sf"/>
</dbReference>
<dbReference type="CDD" id="cd12148">
    <property type="entry name" value="fungal_TF_MHR"/>
    <property type="match status" value="1"/>
</dbReference>
<dbReference type="PROSITE" id="PS00463">
    <property type="entry name" value="ZN2_CY6_FUNGAL_1"/>
    <property type="match status" value="1"/>
</dbReference>
<evidence type="ECO:0000256" key="1">
    <source>
        <dbReference type="ARBA" id="ARBA00022723"/>
    </source>
</evidence>
<evidence type="ECO:0000259" key="7">
    <source>
        <dbReference type="PROSITE" id="PS50048"/>
    </source>
</evidence>
<keyword evidence="3" id="KW-0238">DNA-binding</keyword>
<reference evidence="8" key="1">
    <citation type="submission" date="2022-12" db="EMBL/GenBank/DDBJ databases">
        <authorList>
            <person name="Petersen C."/>
        </authorList>
    </citation>
    <scope>NUCLEOTIDE SEQUENCE</scope>
    <source>
        <strain evidence="8">IBT 16125</strain>
    </source>
</reference>
<organism evidence="8 9">
    <name type="scientific">Penicillium daleae</name>
    <dbReference type="NCBI Taxonomy" id="63821"/>
    <lineage>
        <taxon>Eukaryota</taxon>
        <taxon>Fungi</taxon>
        <taxon>Dikarya</taxon>
        <taxon>Ascomycota</taxon>
        <taxon>Pezizomycotina</taxon>
        <taxon>Eurotiomycetes</taxon>
        <taxon>Eurotiomycetidae</taxon>
        <taxon>Eurotiales</taxon>
        <taxon>Aspergillaceae</taxon>
        <taxon>Penicillium</taxon>
    </lineage>
</organism>
<feature type="region of interest" description="Disordered" evidence="6">
    <location>
        <begin position="601"/>
        <end position="660"/>
    </location>
</feature>
<dbReference type="GeneID" id="81600197"/>
<dbReference type="EMBL" id="JAPVEA010000006">
    <property type="protein sequence ID" value="KAJ5450123.1"/>
    <property type="molecule type" value="Genomic_DNA"/>
</dbReference>
<comment type="caution">
    <text evidence="8">The sequence shown here is derived from an EMBL/GenBank/DDBJ whole genome shotgun (WGS) entry which is preliminary data.</text>
</comment>
<dbReference type="InterPro" id="IPR007219">
    <property type="entry name" value="XnlR_reg_dom"/>
</dbReference>
<proteinExistence type="predicted"/>
<dbReference type="Pfam" id="PF00172">
    <property type="entry name" value="Zn_clus"/>
    <property type="match status" value="1"/>
</dbReference>
<evidence type="ECO:0000256" key="5">
    <source>
        <dbReference type="ARBA" id="ARBA00023242"/>
    </source>
</evidence>
<reference evidence="8" key="2">
    <citation type="journal article" date="2023" name="IMA Fungus">
        <title>Comparative genomic study of the Penicillium genus elucidates a diverse pangenome and 15 lateral gene transfer events.</title>
        <authorList>
            <person name="Petersen C."/>
            <person name="Sorensen T."/>
            <person name="Nielsen M.R."/>
            <person name="Sondergaard T.E."/>
            <person name="Sorensen J.L."/>
            <person name="Fitzpatrick D.A."/>
            <person name="Frisvad J.C."/>
            <person name="Nielsen K.L."/>
        </authorList>
    </citation>
    <scope>NUCLEOTIDE SEQUENCE</scope>
    <source>
        <strain evidence="8">IBT 16125</strain>
    </source>
</reference>
<dbReference type="PANTHER" id="PTHR47840:SF1">
    <property type="entry name" value="ZN(II)2CYS6 TRANSCRIPTION FACTOR (EUROFUNG)"/>
    <property type="match status" value="1"/>
</dbReference>
<dbReference type="CDD" id="cd00067">
    <property type="entry name" value="GAL4"/>
    <property type="match status" value="1"/>
</dbReference>
<feature type="region of interest" description="Disordered" evidence="6">
    <location>
        <begin position="1"/>
        <end position="21"/>
    </location>
</feature>
<dbReference type="InterPro" id="IPR001138">
    <property type="entry name" value="Zn2Cys6_DnaBD"/>
</dbReference>
<evidence type="ECO:0000313" key="9">
    <source>
        <dbReference type="Proteomes" id="UP001213681"/>
    </source>
</evidence>
<evidence type="ECO:0000256" key="6">
    <source>
        <dbReference type="SAM" id="MobiDB-lite"/>
    </source>
</evidence>
<evidence type="ECO:0000256" key="2">
    <source>
        <dbReference type="ARBA" id="ARBA00023015"/>
    </source>
</evidence>
<dbReference type="Gene3D" id="4.10.240.10">
    <property type="entry name" value="Zn(2)-C6 fungal-type DNA-binding domain"/>
    <property type="match status" value="1"/>
</dbReference>
<evidence type="ECO:0000256" key="3">
    <source>
        <dbReference type="ARBA" id="ARBA00023125"/>
    </source>
</evidence>
<keyword evidence="5" id="KW-0539">Nucleus</keyword>